<evidence type="ECO:0000313" key="3">
    <source>
        <dbReference type="EMBL" id="MPC73456.1"/>
    </source>
</evidence>
<dbReference type="EMBL" id="VSRR010036844">
    <property type="protein sequence ID" value="MPC73456.1"/>
    <property type="molecule type" value="Genomic_DNA"/>
</dbReference>
<name>A0A5B7HUR5_PORTR</name>
<evidence type="ECO:0000313" key="4">
    <source>
        <dbReference type="Proteomes" id="UP000324222"/>
    </source>
</evidence>
<comment type="caution">
    <text evidence="3">The sequence shown here is derived from an EMBL/GenBank/DDBJ whole genome shotgun (WGS) entry which is preliminary data.</text>
</comment>
<keyword evidence="4" id="KW-1185">Reference proteome</keyword>
<sequence length="157" mass="17069">MALFLGVFALAPGLTRVPQGFVRVSRRDHGPDKGRQGPEEAMSERPQVKGGGSGRICRRSVRRHVHQARQCGNTGSGGGRAVPCAHHHRRQHRDSTHAAAFQEGQSLFAYVRLMSQTLDEPRRHSGRGEAPVKDAEFLGARGGGRGRFGGHSFSVSR</sequence>
<evidence type="ECO:0000256" key="2">
    <source>
        <dbReference type="SAM" id="SignalP"/>
    </source>
</evidence>
<feature type="signal peptide" evidence="2">
    <location>
        <begin position="1"/>
        <end position="15"/>
    </location>
</feature>
<protein>
    <submittedName>
        <fullName evidence="3">Uncharacterized protein</fullName>
    </submittedName>
</protein>
<feature type="chain" id="PRO_5022861219" evidence="2">
    <location>
        <begin position="16"/>
        <end position="157"/>
    </location>
</feature>
<evidence type="ECO:0000256" key="1">
    <source>
        <dbReference type="SAM" id="MobiDB-lite"/>
    </source>
</evidence>
<feature type="compositionally biased region" description="Gly residues" evidence="1">
    <location>
        <begin position="140"/>
        <end position="149"/>
    </location>
</feature>
<keyword evidence="2" id="KW-0732">Signal</keyword>
<organism evidence="3 4">
    <name type="scientific">Portunus trituberculatus</name>
    <name type="common">Swimming crab</name>
    <name type="synonym">Neptunus trituberculatus</name>
    <dbReference type="NCBI Taxonomy" id="210409"/>
    <lineage>
        <taxon>Eukaryota</taxon>
        <taxon>Metazoa</taxon>
        <taxon>Ecdysozoa</taxon>
        <taxon>Arthropoda</taxon>
        <taxon>Crustacea</taxon>
        <taxon>Multicrustacea</taxon>
        <taxon>Malacostraca</taxon>
        <taxon>Eumalacostraca</taxon>
        <taxon>Eucarida</taxon>
        <taxon>Decapoda</taxon>
        <taxon>Pleocyemata</taxon>
        <taxon>Brachyura</taxon>
        <taxon>Eubrachyura</taxon>
        <taxon>Portunoidea</taxon>
        <taxon>Portunidae</taxon>
        <taxon>Portuninae</taxon>
        <taxon>Portunus</taxon>
    </lineage>
</organism>
<feature type="compositionally biased region" description="Basic and acidic residues" evidence="1">
    <location>
        <begin position="25"/>
        <end position="47"/>
    </location>
</feature>
<reference evidence="3 4" key="1">
    <citation type="submission" date="2019-05" db="EMBL/GenBank/DDBJ databases">
        <title>Another draft genome of Portunus trituberculatus and its Hox gene families provides insights of decapod evolution.</title>
        <authorList>
            <person name="Jeong J.-H."/>
            <person name="Song I."/>
            <person name="Kim S."/>
            <person name="Choi T."/>
            <person name="Kim D."/>
            <person name="Ryu S."/>
            <person name="Kim W."/>
        </authorList>
    </citation>
    <scope>NUCLEOTIDE SEQUENCE [LARGE SCALE GENOMIC DNA]</scope>
    <source>
        <tissue evidence="3">Muscle</tissue>
    </source>
</reference>
<feature type="region of interest" description="Disordered" evidence="1">
    <location>
        <begin position="24"/>
        <end position="55"/>
    </location>
</feature>
<proteinExistence type="predicted"/>
<dbReference type="AlphaFoldDB" id="A0A5B7HUR5"/>
<gene>
    <name evidence="3" type="ORF">E2C01_067786</name>
</gene>
<accession>A0A5B7HUR5</accession>
<dbReference type="Proteomes" id="UP000324222">
    <property type="component" value="Unassembled WGS sequence"/>
</dbReference>
<feature type="region of interest" description="Disordered" evidence="1">
    <location>
        <begin position="67"/>
        <end position="91"/>
    </location>
</feature>
<feature type="region of interest" description="Disordered" evidence="1">
    <location>
        <begin position="137"/>
        <end position="157"/>
    </location>
</feature>